<dbReference type="SUPFAM" id="SSF54928">
    <property type="entry name" value="RNA-binding domain, RBD"/>
    <property type="match status" value="1"/>
</dbReference>
<organism evidence="8 9">
    <name type="scientific">Erythranthe guttata</name>
    <name type="common">Yellow monkey flower</name>
    <name type="synonym">Mimulus guttatus</name>
    <dbReference type="NCBI Taxonomy" id="4155"/>
    <lineage>
        <taxon>Eukaryota</taxon>
        <taxon>Viridiplantae</taxon>
        <taxon>Streptophyta</taxon>
        <taxon>Embryophyta</taxon>
        <taxon>Tracheophyta</taxon>
        <taxon>Spermatophyta</taxon>
        <taxon>Magnoliopsida</taxon>
        <taxon>eudicotyledons</taxon>
        <taxon>Gunneridae</taxon>
        <taxon>Pentapetalae</taxon>
        <taxon>asterids</taxon>
        <taxon>lamiids</taxon>
        <taxon>Lamiales</taxon>
        <taxon>Phrymaceae</taxon>
        <taxon>Erythranthe</taxon>
    </lineage>
</organism>
<dbReference type="SMART" id="SM00356">
    <property type="entry name" value="ZnF_C3H1"/>
    <property type="match status" value="1"/>
</dbReference>
<dbReference type="PROSITE" id="PS50103">
    <property type="entry name" value="ZF_C3H1"/>
    <property type="match status" value="1"/>
</dbReference>
<evidence type="ECO:0000313" key="9">
    <source>
        <dbReference type="Proteomes" id="UP000030748"/>
    </source>
</evidence>
<dbReference type="InterPro" id="IPR012677">
    <property type="entry name" value="Nucleotide-bd_a/b_plait_sf"/>
</dbReference>
<dbReference type="InterPro" id="IPR000571">
    <property type="entry name" value="Znf_CCCH"/>
</dbReference>
<keyword evidence="3 6" id="KW-0862">Zinc</keyword>
<evidence type="ECO:0000259" key="7">
    <source>
        <dbReference type="PROSITE" id="PS50103"/>
    </source>
</evidence>
<dbReference type="PANTHER" id="PTHR24009">
    <property type="entry name" value="RNA-BINDING (RRM/RBD/RNP MOTIFS)"/>
    <property type="match status" value="1"/>
</dbReference>
<dbReference type="GO" id="GO:0003723">
    <property type="term" value="F:RNA binding"/>
    <property type="evidence" value="ECO:0007669"/>
    <property type="project" value="UniProtKB-KW"/>
</dbReference>
<keyword evidence="9" id="KW-1185">Reference proteome</keyword>
<reference evidence="8 9" key="1">
    <citation type="journal article" date="2013" name="Proc. Natl. Acad. Sci. U.S.A.">
        <title>Fine-scale variation in meiotic recombination in Mimulus inferred from population shotgun sequencing.</title>
        <authorList>
            <person name="Hellsten U."/>
            <person name="Wright K.M."/>
            <person name="Jenkins J."/>
            <person name="Shu S."/>
            <person name="Yuan Y."/>
            <person name="Wessler S.R."/>
            <person name="Schmutz J."/>
            <person name="Willis J.H."/>
            <person name="Rokhsar D.S."/>
        </authorList>
    </citation>
    <scope>NUCLEOTIDE SEQUENCE [LARGE SCALE GENOMIC DNA]</scope>
    <source>
        <strain evidence="9">cv. DUN x IM62</strain>
    </source>
</reference>
<dbReference type="GO" id="GO:0003677">
    <property type="term" value="F:DNA binding"/>
    <property type="evidence" value="ECO:0007669"/>
    <property type="project" value="UniProtKB-KW"/>
</dbReference>
<dbReference type="AlphaFoldDB" id="A0A022RUX8"/>
<dbReference type="GO" id="GO:0008270">
    <property type="term" value="F:zinc ion binding"/>
    <property type="evidence" value="ECO:0007669"/>
    <property type="project" value="UniProtKB-KW"/>
</dbReference>
<evidence type="ECO:0000256" key="6">
    <source>
        <dbReference type="PROSITE-ProRule" id="PRU00723"/>
    </source>
</evidence>
<evidence type="ECO:0000256" key="1">
    <source>
        <dbReference type="ARBA" id="ARBA00022723"/>
    </source>
</evidence>
<gene>
    <name evidence="8" type="ORF">MIMGU_mgv1a010819mg</name>
</gene>
<sequence length="300" mass="34148">MNYSESTKAVFERIQDLDPENVSKIIGYLLLKGYSKLEMIRLAFGPEYLLRSLIEKVKQDLTSSPNPSTPLLSPPKTKLPTNFTPFTPSSSRSPLETGQRNIPLATIPATYHHPSVHNFQQPHLILPLEDQFMQYCHVHDFCPHFPEPSGAMICDNFQKGYCKYGGACKFLHVLGTENGGYMVLNPPNEPNIDRTFSRGALKQLEVEIIELLKSRRGIPVSISSLPILYYDKYERAFMVDVNFGPVREVRIPNLDKRMYGFVTFVYPETAALVLTKTNPHFIGEAHVMVKPYRKTIVLDR</sequence>
<dbReference type="Proteomes" id="UP000030748">
    <property type="component" value="Unassembled WGS sequence"/>
</dbReference>
<keyword evidence="5" id="KW-0238">DNA-binding</keyword>
<dbReference type="STRING" id="4155.A0A022RUX8"/>
<name>A0A022RUX8_ERYGU</name>
<evidence type="ECO:0000256" key="3">
    <source>
        <dbReference type="ARBA" id="ARBA00022833"/>
    </source>
</evidence>
<dbReference type="Pfam" id="PF00642">
    <property type="entry name" value="zf-CCCH"/>
    <property type="match status" value="1"/>
</dbReference>
<feature type="domain" description="C3H1-type" evidence="7">
    <location>
        <begin position="148"/>
        <end position="175"/>
    </location>
</feature>
<proteinExistence type="predicted"/>
<dbReference type="InterPro" id="IPR056276">
    <property type="entry name" value="AtC3H46-like_PABC-like"/>
</dbReference>
<evidence type="ECO:0000256" key="5">
    <source>
        <dbReference type="ARBA" id="ARBA00023125"/>
    </source>
</evidence>
<feature type="zinc finger region" description="C3H1-type" evidence="6">
    <location>
        <begin position="148"/>
        <end position="175"/>
    </location>
</feature>
<dbReference type="eggNOG" id="ENOG502QS3A">
    <property type="taxonomic scope" value="Eukaryota"/>
</dbReference>
<keyword evidence="1 6" id="KW-0479">Metal-binding</keyword>
<evidence type="ECO:0000256" key="2">
    <source>
        <dbReference type="ARBA" id="ARBA00022771"/>
    </source>
</evidence>
<keyword evidence="4" id="KW-0694">RNA-binding</keyword>
<dbReference type="InterPro" id="IPR035979">
    <property type="entry name" value="RBD_domain_sf"/>
</dbReference>
<evidence type="ECO:0000256" key="4">
    <source>
        <dbReference type="ARBA" id="ARBA00022884"/>
    </source>
</evidence>
<protein>
    <recommendedName>
        <fullName evidence="7">C3H1-type domain-containing protein</fullName>
    </recommendedName>
</protein>
<keyword evidence="2 6" id="KW-0863">Zinc-finger</keyword>
<dbReference type="Gene3D" id="4.10.1000.10">
    <property type="entry name" value="Zinc finger, CCCH-type"/>
    <property type="match status" value="1"/>
</dbReference>
<accession>A0A022RUX8</accession>
<dbReference type="Gene3D" id="3.30.70.330">
    <property type="match status" value="1"/>
</dbReference>
<dbReference type="PANTHER" id="PTHR24009:SF0">
    <property type="entry name" value="ZINC FINGER CCCH DOMAIN-CONTAINING PROTEIN 18"/>
    <property type="match status" value="1"/>
</dbReference>
<dbReference type="Pfam" id="PF23182">
    <property type="entry name" value="PABC_AtC3H46"/>
    <property type="match status" value="1"/>
</dbReference>
<evidence type="ECO:0000313" key="8">
    <source>
        <dbReference type="EMBL" id="EYU42750.1"/>
    </source>
</evidence>
<dbReference type="EMBL" id="KI630276">
    <property type="protein sequence ID" value="EYU42750.1"/>
    <property type="molecule type" value="Genomic_DNA"/>
</dbReference>